<dbReference type="GO" id="GO:0016887">
    <property type="term" value="F:ATP hydrolysis activity"/>
    <property type="evidence" value="ECO:0007669"/>
    <property type="project" value="InterPro"/>
</dbReference>
<dbReference type="InterPro" id="IPR003593">
    <property type="entry name" value="AAA+_ATPase"/>
</dbReference>
<keyword evidence="3" id="KW-0547">Nucleotide-binding</keyword>
<dbReference type="InterPro" id="IPR039421">
    <property type="entry name" value="Type_1_exporter"/>
</dbReference>
<comment type="subcellular location">
    <subcellularLocation>
        <location evidence="1">Cell membrane</location>
        <topology evidence="1">Multi-pass membrane protein</topology>
    </subcellularLocation>
</comment>
<feature type="domain" description="ABC transporter" evidence="8">
    <location>
        <begin position="348"/>
        <end position="586"/>
    </location>
</feature>
<evidence type="ECO:0000256" key="4">
    <source>
        <dbReference type="ARBA" id="ARBA00022840"/>
    </source>
</evidence>
<dbReference type="InterPro" id="IPR036640">
    <property type="entry name" value="ABC1_TM_sf"/>
</dbReference>
<dbReference type="SUPFAM" id="SSF52540">
    <property type="entry name" value="P-loop containing nucleoside triphosphate hydrolases"/>
    <property type="match status" value="1"/>
</dbReference>
<dbReference type="EMBL" id="BONG01000007">
    <property type="protein sequence ID" value="GIF88283.1"/>
    <property type="molecule type" value="Genomic_DNA"/>
</dbReference>
<dbReference type="Gene3D" id="3.40.50.300">
    <property type="entry name" value="P-loop containing nucleotide triphosphate hydrolases"/>
    <property type="match status" value="1"/>
</dbReference>
<dbReference type="InterPro" id="IPR027417">
    <property type="entry name" value="P-loop_NTPase"/>
</dbReference>
<evidence type="ECO:0000256" key="3">
    <source>
        <dbReference type="ARBA" id="ARBA00022741"/>
    </source>
</evidence>
<feature type="transmembrane region" description="Helical" evidence="7">
    <location>
        <begin position="20"/>
        <end position="47"/>
    </location>
</feature>
<comment type="caution">
    <text evidence="9">The sequence shown here is derived from an EMBL/GenBank/DDBJ whole genome shotgun (WGS) entry which is preliminary data.</text>
</comment>
<dbReference type="InterPro" id="IPR017871">
    <property type="entry name" value="ABC_transporter-like_CS"/>
</dbReference>
<dbReference type="RefSeq" id="WP_191843804.1">
    <property type="nucleotide sequence ID" value="NZ_BONG01000007.1"/>
</dbReference>
<keyword evidence="6 7" id="KW-0472">Membrane</keyword>
<dbReference type="Pfam" id="PF00005">
    <property type="entry name" value="ABC_tran"/>
    <property type="match status" value="1"/>
</dbReference>
<dbReference type="SMART" id="SM00382">
    <property type="entry name" value="AAA"/>
    <property type="match status" value="1"/>
</dbReference>
<dbReference type="SUPFAM" id="SSF90123">
    <property type="entry name" value="ABC transporter transmembrane region"/>
    <property type="match status" value="1"/>
</dbReference>
<dbReference type="GO" id="GO:0005886">
    <property type="term" value="C:plasma membrane"/>
    <property type="evidence" value="ECO:0007669"/>
    <property type="project" value="UniProtKB-SubCell"/>
</dbReference>
<keyword evidence="5 7" id="KW-1133">Transmembrane helix</keyword>
<evidence type="ECO:0000256" key="1">
    <source>
        <dbReference type="ARBA" id="ARBA00004651"/>
    </source>
</evidence>
<name>A0A8J3JWQ0_9ACTN</name>
<feature type="transmembrane region" description="Helical" evidence="7">
    <location>
        <begin position="257"/>
        <end position="276"/>
    </location>
</feature>
<organism evidence="9 10">
    <name type="scientific">Catellatospora chokoriensis</name>
    <dbReference type="NCBI Taxonomy" id="310353"/>
    <lineage>
        <taxon>Bacteria</taxon>
        <taxon>Bacillati</taxon>
        <taxon>Actinomycetota</taxon>
        <taxon>Actinomycetes</taxon>
        <taxon>Micromonosporales</taxon>
        <taxon>Micromonosporaceae</taxon>
        <taxon>Catellatospora</taxon>
    </lineage>
</organism>
<dbReference type="PROSITE" id="PS00211">
    <property type="entry name" value="ABC_TRANSPORTER_1"/>
    <property type="match status" value="1"/>
</dbReference>
<dbReference type="Proteomes" id="UP000619293">
    <property type="component" value="Unassembled WGS sequence"/>
</dbReference>
<dbReference type="GO" id="GO:0005524">
    <property type="term" value="F:ATP binding"/>
    <property type="evidence" value="ECO:0007669"/>
    <property type="project" value="UniProtKB-KW"/>
</dbReference>
<sequence length="599" mass="63505">MRPRLRRWLDLAGLLRHAGGLPVAIALLVSAAFGLAPIVFMVSMALLLARVPAVARGEAALGTAVALSLATLVAQQLLGPMQTALTELVSRRIDGHCVQRALRAAYTEAPVAALERPGTLDLLADVRTAIDRASPSPGDAAAALPALLARYTGLTGAVVLIAVVLSPLAALVVAATALVIRFGQRGSLGRFAAAWDALSPQRRRLAYTRTLTTGTAAAKEIRVLGLLGFLTARLDSEHRGYLDPIWSMRRRLLLRPFLGFALAGLVGATLALAAVAQATASGELDLLEYAVAVQAVLVPIRFGVYFPEADVQTQFGGRALAALTGFEQAARGEPLPGTAPAPAPQREIRFEQVGFAYPGGRRVFSDLDLSIPAGRCTAIVGLNGAGKTTLVKLLTRCYDPDRGAVTVDGLDLRELDPASWQRRLAVIFQDFNRYELSAGDNIGLGVGVPADWHAAAARAGAQDVLDDLPAGLDTPLHARYTGGQDLSGGQWQRIALARALHAVDRGARLLVLDEPTAALDVRAEVEFFDRFLTQTEGLTSVIISHRFSTVRRADQILVLSDGHVVEQGDHDALTAAGGHYAEMFALQASRFRDDVAAVV</sequence>
<gene>
    <name evidence="9" type="ORF">Cch02nite_17270</name>
</gene>
<dbReference type="InterPro" id="IPR003439">
    <property type="entry name" value="ABC_transporter-like_ATP-bd"/>
</dbReference>
<dbReference type="Gene3D" id="1.20.1560.10">
    <property type="entry name" value="ABC transporter type 1, transmembrane domain"/>
    <property type="match status" value="1"/>
</dbReference>
<reference evidence="9 10" key="1">
    <citation type="submission" date="2021-01" db="EMBL/GenBank/DDBJ databases">
        <title>Whole genome shotgun sequence of Catellatospora chokoriensis NBRC 107358.</title>
        <authorList>
            <person name="Komaki H."/>
            <person name="Tamura T."/>
        </authorList>
    </citation>
    <scope>NUCLEOTIDE SEQUENCE [LARGE SCALE GENOMIC DNA]</scope>
    <source>
        <strain evidence="9 10">NBRC 107358</strain>
    </source>
</reference>
<dbReference type="CDD" id="cd03228">
    <property type="entry name" value="ABCC_MRP_Like"/>
    <property type="match status" value="1"/>
</dbReference>
<keyword evidence="4" id="KW-0067">ATP-binding</keyword>
<dbReference type="GO" id="GO:0034040">
    <property type="term" value="F:ATPase-coupled lipid transmembrane transporter activity"/>
    <property type="evidence" value="ECO:0007669"/>
    <property type="project" value="TreeGrafter"/>
</dbReference>
<evidence type="ECO:0000313" key="10">
    <source>
        <dbReference type="Proteomes" id="UP000619293"/>
    </source>
</evidence>
<dbReference type="AlphaFoldDB" id="A0A8J3JWQ0"/>
<evidence type="ECO:0000256" key="7">
    <source>
        <dbReference type="SAM" id="Phobius"/>
    </source>
</evidence>
<evidence type="ECO:0000256" key="5">
    <source>
        <dbReference type="ARBA" id="ARBA00022989"/>
    </source>
</evidence>
<evidence type="ECO:0000313" key="9">
    <source>
        <dbReference type="EMBL" id="GIF88283.1"/>
    </source>
</evidence>
<evidence type="ECO:0000259" key="8">
    <source>
        <dbReference type="PROSITE" id="PS50893"/>
    </source>
</evidence>
<accession>A0A8J3JWQ0</accession>
<protein>
    <submittedName>
        <fullName evidence="9">Multidrug ABC transporter permease</fullName>
    </submittedName>
</protein>
<dbReference type="PANTHER" id="PTHR24221">
    <property type="entry name" value="ATP-BINDING CASSETTE SUB-FAMILY B"/>
    <property type="match status" value="1"/>
</dbReference>
<evidence type="ECO:0000256" key="6">
    <source>
        <dbReference type="ARBA" id="ARBA00023136"/>
    </source>
</evidence>
<proteinExistence type="predicted"/>
<dbReference type="PROSITE" id="PS50893">
    <property type="entry name" value="ABC_TRANSPORTER_2"/>
    <property type="match status" value="1"/>
</dbReference>
<feature type="transmembrane region" description="Helical" evidence="7">
    <location>
        <begin position="157"/>
        <end position="180"/>
    </location>
</feature>
<evidence type="ECO:0000256" key="2">
    <source>
        <dbReference type="ARBA" id="ARBA00022692"/>
    </source>
</evidence>
<dbReference type="PANTHER" id="PTHR24221:SF646">
    <property type="entry name" value="HAEMOLYSIN SECRETION ATP-BINDING PROTEIN"/>
    <property type="match status" value="1"/>
</dbReference>
<keyword evidence="2 7" id="KW-0812">Transmembrane</keyword>
<keyword evidence="10" id="KW-1185">Reference proteome</keyword>